<keyword evidence="3" id="KW-1185">Reference proteome</keyword>
<reference evidence="2 3" key="1">
    <citation type="submission" date="2016-11" db="EMBL/GenBank/DDBJ databases">
        <authorList>
            <person name="Jaros S."/>
            <person name="Januszkiewicz K."/>
            <person name="Wedrychowicz H."/>
        </authorList>
    </citation>
    <scope>NUCLEOTIDE SEQUENCE [LARGE SCALE GENOMIC DNA]</scope>
</reference>
<dbReference type="EMBL" id="FQNC01000069">
    <property type="protein sequence ID" value="SGZ09564.1"/>
    <property type="molecule type" value="Genomic_DNA"/>
</dbReference>
<protein>
    <submittedName>
        <fullName evidence="1">BQ5605_C030g10868 protein</fullName>
    </submittedName>
    <submittedName>
        <fullName evidence="2">BQ5605_C030g10883 protein</fullName>
    </submittedName>
</protein>
<sequence>MTQGMDDHYGRCGWGDSGGLAIWTNTLKLPNRAPTLDHLFAHDGSFQQWRNQAAKYDPQATTPDLFISAAEISEMKEAVERAPTPSKKTSNRLERSGGTLYYALALIKHVLEQEQPEARIGVL</sequence>
<evidence type="ECO:0000313" key="1">
    <source>
        <dbReference type="EMBL" id="SGZ09384.1"/>
    </source>
</evidence>
<dbReference type="AlphaFoldDB" id="A0A2X0NB10"/>
<organism evidence="2 3">
    <name type="scientific">Microbotryum silenes-dioicae</name>
    <dbReference type="NCBI Taxonomy" id="796604"/>
    <lineage>
        <taxon>Eukaryota</taxon>
        <taxon>Fungi</taxon>
        <taxon>Dikarya</taxon>
        <taxon>Basidiomycota</taxon>
        <taxon>Pucciniomycotina</taxon>
        <taxon>Microbotryomycetes</taxon>
        <taxon>Microbotryales</taxon>
        <taxon>Microbotryaceae</taxon>
        <taxon>Microbotryum</taxon>
    </lineage>
</organism>
<accession>A0A2X0NB10</accession>
<dbReference type="Proteomes" id="UP000249464">
    <property type="component" value="Unassembled WGS sequence"/>
</dbReference>
<evidence type="ECO:0000313" key="2">
    <source>
        <dbReference type="EMBL" id="SGZ09564.1"/>
    </source>
</evidence>
<proteinExistence type="predicted"/>
<dbReference type="EMBL" id="FQNC01000069">
    <property type="protein sequence ID" value="SGZ09384.1"/>
    <property type="molecule type" value="Genomic_DNA"/>
</dbReference>
<name>A0A2X0NB10_9BASI</name>
<evidence type="ECO:0000313" key="3">
    <source>
        <dbReference type="Proteomes" id="UP000249464"/>
    </source>
</evidence>
<gene>
    <name evidence="2" type="primary">BQ5605_C030g10883</name>
    <name evidence="1" type="synonym">BQ5605_C030g10868</name>
    <name evidence="1" type="ORF">BQ5605_C030G10868</name>
    <name evidence="2" type="ORF">BQ5605_C030G10883</name>
</gene>